<comment type="caution">
    <text evidence="20">The sequence shown here is derived from an EMBL/GenBank/DDBJ whole genome shotgun (WGS) entry which is preliminary data.</text>
</comment>
<feature type="domain" description="3-dehydroquinate synthase C-terminal" evidence="19">
    <location>
        <begin position="178"/>
        <end position="322"/>
    </location>
</feature>
<feature type="binding site" evidence="17">
    <location>
        <position position="148"/>
    </location>
    <ligand>
        <name>NAD(+)</name>
        <dbReference type="ChEBI" id="CHEBI:57540"/>
    </ligand>
</feature>
<protein>
    <recommendedName>
        <fullName evidence="7 17">3-dehydroquinate synthase</fullName>
        <shortName evidence="17">DHQS</shortName>
        <ecNumber evidence="6 17">4.2.3.4</ecNumber>
    </recommendedName>
</protein>
<evidence type="ECO:0000256" key="7">
    <source>
        <dbReference type="ARBA" id="ARBA00017684"/>
    </source>
</evidence>
<dbReference type="HAMAP" id="MF_00110">
    <property type="entry name" value="DHQ_synthase"/>
    <property type="match status" value="1"/>
</dbReference>
<dbReference type="InterPro" id="IPR030963">
    <property type="entry name" value="DHQ_synth_fam"/>
</dbReference>
<dbReference type="Proteomes" id="UP000468638">
    <property type="component" value="Unassembled WGS sequence"/>
</dbReference>
<reference evidence="20 21" key="1">
    <citation type="submission" date="2019-11" db="EMBL/GenBank/DDBJ databases">
        <title>Genome sequences of 17 halophilic strains isolated from different environments.</title>
        <authorList>
            <person name="Furrow R.E."/>
        </authorList>
    </citation>
    <scope>NUCLEOTIDE SEQUENCE [LARGE SCALE GENOMIC DNA]</scope>
    <source>
        <strain evidence="20 21">22514_16_FS</strain>
    </source>
</reference>
<evidence type="ECO:0000256" key="13">
    <source>
        <dbReference type="ARBA" id="ARBA00023027"/>
    </source>
</evidence>
<feature type="binding site" evidence="17">
    <location>
        <begin position="103"/>
        <end position="107"/>
    </location>
    <ligand>
        <name>NAD(+)</name>
        <dbReference type="ChEBI" id="CHEBI:57540"/>
    </ligand>
</feature>
<dbReference type="InterPro" id="IPR050071">
    <property type="entry name" value="Dehydroquinate_synthase"/>
</dbReference>
<evidence type="ECO:0000256" key="2">
    <source>
        <dbReference type="ARBA" id="ARBA00001911"/>
    </source>
</evidence>
<evidence type="ECO:0000256" key="15">
    <source>
        <dbReference type="ARBA" id="ARBA00023239"/>
    </source>
</evidence>
<name>A0A6I5A345_9BACI</name>
<keyword evidence="16 17" id="KW-0170">Cobalt</keyword>
<evidence type="ECO:0000256" key="8">
    <source>
        <dbReference type="ARBA" id="ARBA00022490"/>
    </source>
</evidence>
<feature type="binding site" evidence="17">
    <location>
        <position position="139"/>
    </location>
    <ligand>
        <name>NAD(+)</name>
        <dbReference type="ChEBI" id="CHEBI:57540"/>
    </ligand>
</feature>
<feature type="binding site" evidence="17">
    <location>
        <begin position="127"/>
        <end position="128"/>
    </location>
    <ligand>
        <name>NAD(+)</name>
        <dbReference type="ChEBI" id="CHEBI:57540"/>
    </ligand>
</feature>
<evidence type="ECO:0000256" key="16">
    <source>
        <dbReference type="ARBA" id="ARBA00023285"/>
    </source>
</evidence>
<feature type="binding site" evidence="17">
    <location>
        <position position="260"/>
    </location>
    <ligand>
        <name>Zn(2+)</name>
        <dbReference type="ChEBI" id="CHEBI:29105"/>
    </ligand>
</feature>
<comment type="caution">
    <text evidence="17">Lacks conserved residue(s) required for the propagation of feature annotation.</text>
</comment>
<feature type="binding site" evidence="17">
    <location>
        <begin position="166"/>
        <end position="169"/>
    </location>
    <ligand>
        <name>NAD(+)</name>
        <dbReference type="ChEBI" id="CHEBI:57540"/>
    </ligand>
</feature>
<dbReference type="Pfam" id="PF01761">
    <property type="entry name" value="DHQ_synthase"/>
    <property type="match status" value="1"/>
</dbReference>
<dbReference type="PANTHER" id="PTHR43622">
    <property type="entry name" value="3-DEHYDROQUINATE SYNTHASE"/>
    <property type="match status" value="1"/>
</dbReference>
<comment type="cofactor">
    <cofactor evidence="2 17">
        <name>NAD(+)</name>
        <dbReference type="ChEBI" id="CHEBI:57540"/>
    </cofactor>
</comment>
<keyword evidence="8 17" id="KW-0963">Cytoplasm</keyword>
<evidence type="ECO:0000259" key="19">
    <source>
        <dbReference type="Pfam" id="PF24621"/>
    </source>
</evidence>
<sequence>MAELPIHTKDTSYKVFIGEGLCSKVGSLLPKQYNQVFIITDSHVANLYLNEVVASFSSNVTVSTYTVPAGENSKQMDWFHECHTFAIESGLERSDLIVALGGGVVGDLAGFVAATYMRGIDYIQVPTTILAHDSSVGGKVAINHPQGKNMIGSFHQPKAVIYDTETLATLSHTEWRSGMAEVIKHALIADHEMLEQCLELPSFDSISNATLADLLKKGIQVKAAIVREDEKEKGVRRYLNLGHTLGHAIEAESGYSSITHGEAVAIGIDFALFLSNKQFPEATLPIDAYRKWLEKHHYPMSSKLKEYSIEALMEKIKNDKKNDRQQIRMVLLSSVGEPTLASYTEKALMDELIEFRSEVRDT</sequence>
<comment type="catalytic activity">
    <reaction evidence="1 17">
        <text>7-phospho-2-dehydro-3-deoxy-D-arabino-heptonate = 3-dehydroquinate + phosphate</text>
        <dbReference type="Rhea" id="RHEA:21968"/>
        <dbReference type="ChEBI" id="CHEBI:32364"/>
        <dbReference type="ChEBI" id="CHEBI:43474"/>
        <dbReference type="ChEBI" id="CHEBI:58394"/>
        <dbReference type="EC" id="4.2.3.4"/>
    </reaction>
</comment>
<keyword evidence="9 17" id="KW-0028">Amino-acid biosynthesis</keyword>
<dbReference type="NCBIfam" id="TIGR01357">
    <property type="entry name" value="aroB"/>
    <property type="match status" value="1"/>
</dbReference>
<dbReference type="EMBL" id="WMEQ01000002">
    <property type="protein sequence ID" value="MYL32749.1"/>
    <property type="molecule type" value="Genomic_DNA"/>
</dbReference>
<feature type="binding site" evidence="17">
    <location>
        <position position="243"/>
    </location>
    <ligand>
        <name>Zn(2+)</name>
        <dbReference type="ChEBI" id="CHEBI:29105"/>
    </ligand>
</feature>
<dbReference type="SUPFAM" id="SSF56796">
    <property type="entry name" value="Dehydroquinate synthase-like"/>
    <property type="match status" value="1"/>
</dbReference>
<keyword evidence="10 17" id="KW-0479">Metal-binding</keyword>
<evidence type="ECO:0000256" key="11">
    <source>
        <dbReference type="ARBA" id="ARBA00022741"/>
    </source>
</evidence>
<dbReference type="InterPro" id="IPR030960">
    <property type="entry name" value="DHQS/DOIS_N"/>
</dbReference>
<evidence type="ECO:0000256" key="3">
    <source>
        <dbReference type="ARBA" id="ARBA00004496"/>
    </source>
</evidence>
<organism evidence="20 21">
    <name type="scientific">Pontibacillus yanchengensis</name>
    <dbReference type="NCBI Taxonomy" id="462910"/>
    <lineage>
        <taxon>Bacteria</taxon>
        <taxon>Bacillati</taxon>
        <taxon>Bacillota</taxon>
        <taxon>Bacilli</taxon>
        <taxon>Bacillales</taxon>
        <taxon>Bacillaceae</taxon>
        <taxon>Pontibacillus</taxon>
    </lineage>
</organism>
<dbReference type="FunFam" id="3.40.50.1970:FF:000001">
    <property type="entry name" value="3-dehydroquinate synthase"/>
    <property type="match status" value="1"/>
</dbReference>
<feature type="binding site" evidence="17">
    <location>
        <position position="181"/>
    </location>
    <ligand>
        <name>Zn(2+)</name>
        <dbReference type="ChEBI" id="CHEBI:29105"/>
    </ligand>
</feature>
<dbReference type="GO" id="GO:0009423">
    <property type="term" value="P:chorismate biosynthetic process"/>
    <property type="evidence" value="ECO:0007669"/>
    <property type="project" value="UniProtKB-UniRule"/>
</dbReference>
<dbReference type="AlphaFoldDB" id="A0A6I5A345"/>
<evidence type="ECO:0000313" key="21">
    <source>
        <dbReference type="Proteomes" id="UP000468638"/>
    </source>
</evidence>
<dbReference type="UniPathway" id="UPA00053">
    <property type="reaction ID" value="UER00085"/>
</dbReference>
<comment type="similarity">
    <text evidence="5 17">Belongs to the sugar phosphate cyclases superfamily. Dehydroquinate synthase family.</text>
</comment>
<keyword evidence="11 17" id="KW-0547">Nucleotide-binding</keyword>
<dbReference type="EC" id="4.2.3.4" evidence="6 17"/>
<evidence type="ECO:0000256" key="17">
    <source>
        <dbReference type="HAMAP-Rule" id="MF_00110"/>
    </source>
</evidence>
<evidence type="ECO:0000256" key="12">
    <source>
        <dbReference type="ARBA" id="ARBA00022833"/>
    </source>
</evidence>
<gene>
    <name evidence="17" type="primary">aroB</name>
    <name evidence="20" type="ORF">GLW05_03970</name>
</gene>
<evidence type="ECO:0000259" key="18">
    <source>
        <dbReference type="Pfam" id="PF01761"/>
    </source>
</evidence>
<dbReference type="PIRSF" id="PIRSF001455">
    <property type="entry name" value="DHQ_synth"/>
    <property type="match status" value="1"/>
</dbReference>
<dbReference type="Gene3D" id="1.20.1090.10">
    <property type="entry name" value="Dehydroquinate synthase-like - alpha domain"/>
    <property type="match status" value="1"/>
</dbReference>
<accession>A0A6I5A345</accession>
<dbReference type="GO" id="GO:0009073">
    <property type="term" value="P:aromatic amino acid family biosynthetic process"/>
    <property type="evidence" value="ECO:0007669"/>
    <property type="project" value="UniProtKB-KW"/>
</dbReference>
<evidence type="ECO:0000256" key="5">
    <source>
        <dbReference type="ARBA" id="ARBA00005412"/>
    </source>
</evidence>
<dbReference type="InterPro" id="IPR056179">
    <property type="entry name" value="DHQS_C"/>
</dbReference>
<evidence type="ECO:0000256" key="4">
    <source>
        <dbReference type="ARBA" id="ARBA00004661"/>
    </source>
</evidence>
<comment type="subcellular location">
    <subcellularLocation>
        <location evidence="3 17">Cytoplasm</location>
    </subcellularLocation>
</comment>
<keyword evidence="12 17" id="KW-0862">Zinc</keyword>
<dbReference type="GO" id="GO:0046872">
    <property type="term" value="F:metal ion binding"/>
    <property type="evidence" value="ECO:0007669"/>
    <property type="project" value="UniProtKB-KW"/>
</dbReference>
<dbReference type="OrthoDB" id="9806583at2"/>
<dbReference type="GO" id="GO:0000166">
    <property type="term" value="F:nucleotide binding"/>
    <property type="evidence" value="ECO:0007669"/>
    <property type="project" value="UniProtKB-KW"/>
</dbReference>
<keyword evidence="13 17" id="KW-0520">NAD</keyword>
<dbReference type="GO" id="GO:0003856">
    <property type="term" value="F:3-dehydroquinate synthase activity"/>
    <property type="evidence" value="ECO:0007669"/>
    <property type="project" value="UniProtKB-UniRule"/>
</dbReference>
<feature type="domain" description="3-dehydroquinate synthase N-terminal" evidence="18">
    <location>
        <begin position="65"/>
        <end position="176"/>
    </location>
</feature>
<dbReference type="Gene3D" id="3.40.50.1970">
    <property type="match status" value="1"/>
</dbReference>
<keyword evidence="15 17" id="KW-0456">Lyase</keyword>
<dbReference type="InterPro" id="IPR016037">
    <property type="entry name" value="DHQ_synth_AroB"/>
</dbReference>
<evidence type="ECO:0000256" key="14">
    <source>
        <dbReference type="ARBA" id="ARBA00023141"/>
    </source>
</evidence>
<dbReference type="PANTHER" id="PTHR43622:SF7">
    <property type="entry name" value="3-DEHYDROQUINATE SYNTHASE, CHLOROPLASTIC"/>
    <property type="match status" value="1"/>
</dbReference>
<evidence type="ECO:0000256" key="10">
    <source>
        <dbReference type="ARBA" id="ARBA00022723"/>
    </source>
</evidence>
<keyword evidence="14 17" id="KW-0057">Aromatic amino acid biosynthesis</keyword>
<evidence type="ECO:0000256" key="1">
    <source>
        <dbReference type="ARBA" id="ARBA00001393"/>
    </source>
</evidence>
<comment type="function">
    <text evidence="17">Catalyzes the conversion of 3-deoxy-D-arabino-heptulosonate 7-phosphate (DAHP) to dehydroquinate (DHQ).</text>
</comment>
<dbReference type="Pfam" id="PF24621">
    <property type="entry name" value="DHQS_C"/>
    <property type="match status" value="1"/>
</dbReference>
<comment type="pathway">
    <text evidence="4 17">Metabolic intermediate biosynthesis; chorismate biosynthesis; chorismate from D-erythrose 4-phosphate and phosphoenolpyruvate: step 2/7.</text>
</comment>
<proteinExistence type="inferred from homology"/>
<evidence type="ECO:0000256" key="6">
    <source>
        <dbReference type="ARBA" id="ARBA00013031"/>
    </source>
</evidence>
<evidence type="ECO:0000256" key="9">
    <source>
        <dbReference type="ARBA" id="ARBA00022605"/>
    </source>
</evidence>
<evidence type="ECO:0000313" key="20">
    <source>
        <dbReference type="EMBL" id="MYL32749.1"/>
    </source>
</evidence>
<comment type="cofactor">
    <cofactor evidence="17">
        <name>Co(2+)</name>
        <dbReference type="ChEBI" id="CHEBI:48828"/>
    </cofactor>
    <cofactor evidence="17">
        <name>Zn(2+)</name>
        <dbReference type="ChEBI" id="CHEBI:29105"/>
    </cofactor>
    <text evidence="17">Binds 1 divalent metal cation per subunit. Can use either Co(2+) or Zn(2+).</text>
</comment>
<dbReference type="GO" id="GO:0008652">
    <property type="term" value="P:amino acid biosynthetic process"/>
    <property type="evidence" value="ECO:0007669"/>
    <property type="project" value="UniProtKB-KW"/>
</dbReference>
<dbReference type="GO" id="GO:0005737">
    <property type="term" value="C:cytoplasm"/>
    <property type="evidence" value="ECO:0007669"/>
    <property type="project" value="UniProtKB-SubCell"/>
</dbReference>
<dbReference type="CDD" id="cd08195">
    <property type="entry name" value="DHQS"/>
    <property type="match status" value="1"/>
</dbReference>